<accession>A0A813JYH2</accession>
<keyword evidence="1" id="KW-0472">Membrane</keyword>
<proteinExistence type="predicted"/>
<feature type="transmembrane region" description="Helical" evidence="1">
    <location>
        <begin position="13"/>
        <end position="34"/>
    </location>
</feature>
<reference evidence="2" key="1">
    <citation type="submission" date="2021-02" db="EMBL/GenBank/DDBJ databases">
        <authorList>
            <person name="Dougan E. K."/>
            <person name="Rhodes N."/>
            <person name="Thang M."/>
            <person name="Chan C."/>
        </authorList>
    </citation>
    <scope>NUCLEOTIDE SEQUENCE</scope>
</reference>
<feature type="non-terminal residue" evidence="2">
    <location>
        <position position="160"/>
    </location>
</feature>
<protein>
    <submittedName>
        <fullName evidence="2">Uncharacterized protein</fullName>
    </submittedName>
</protein>
<feature type="transmembrane region" description="Helical" evidence="1">
    <location>
        <begin position="46"/>
        <end position="64"/>
    </location>
</feature>
<keyword evidence="1" id="KW-1133">Transmembrane helix</keyword>
<evidence type="ECO:0000313" key="3">
    <source>
        <dbReference type="Proteomes" id="UP000626109"/>
    </source>
</evidence>
<sequence>MPPQVAETSGERFLAPVAVLALHGLLLADVAFHRKQLLEVTGFREVGAWALALAAVLAYLRTVISDPGFLRVNTTSLSWKPSRLPQAACCLVAWLPAGILWLLGQGGSAYAAAKEDPSAAGVAPPPSGAREVRLRDLRSADALELQPIGRSALDAIAGAE</sequence>
<dbReference type="EMBL" id="CAJNNW010026798">
    <property type="protein sequence ID" value="CAE8687788.1"/>
    <property type="molecule type" value="Genomic_DNA"/>
</dbReference>
<evidence type="ECO:0000256" key="1">
    <source>
        <dbReference type="SAM" id="Phobius"/>
    </source>
</evidence>
<name>A0A813JYH2_POLGL</name>
<evidence type="ECO:0000313" key="2">
    <source>
        <dbReference type="EMBL" id="CAE8687788.1"/>
    </source>
</evidence>
<gene>
    <name evidence="2" type="ORF">PGLA2088_LOCUS25612</name>
</gene>
<keyword evidence="1" id="KW-0812">Transmembrane</keyword>
<dbReference type="Proteomes" id="UP000626109">
    <property type="component" value="Unassembled WGS sequence"/>
</dbReference>
<feature type="transmembrane region" description="Helical" evidence="1">
    <location>
        <begin position="84"/>
        <end position="104"/>
    </location>
</feature>
<organism evidence="2 3">
    <name type="scientific">Polarella glacialis</name>
    <name type="common">Dinoflagellate</name>
    <dbReference type="NCBI Taxonomy" id="89957"/>
    <lineage>
        <taxon>Eukaryota</taxon>
        <taxon>Sar</taxon>
        <taxon>Alveolata</taxon>
        <taxon>Dinophyceae</taxon>
        <taxon>Suessiales</taxon>
        <taxon>Suessiaceae</taxon>
        <taxon>Polarella</taxon>
    </lineage>
</organism>
<dbReference type="AlphaFoldDB" id="A0A813JYH2"/>
<comment type="caution">
    <text evidence="2">The sequence shown here is derived from an EMBL/GenBank/DDBJ whole genome shotgun (WGS) entry which is preliminary data.</text>
</comment>